<reference evidence="6 7" key="1">
    <citation type="journal article" date="2013" name="Antonie Van Leeuwenhoek">
        <title>Dongia rigui sp. nov., isolated from freshwater of a large wetland in Korea.</title>
        <authorList>
            <person name="Baik K.S."/>
            <person name="Hwang Y.M."/>
            <person name="Choi J.S."/>
            <person name="Kwon J."/>
            <person name="Seong C.N."/>
        </authorList>
    </citation>
    <scope>NUCLEOTIDE SEQUENCE [LARGE SCALE GENOMIC DNA]</scope>
    <source>
        <strain evidence="6 7">04SU4-P</strain>
    </source>
</reference>
<dbReference type="InterPro" id="IPR011206">
    <property type="entry name" value="Citrate_lyase_beta/mcl1/mcl2"/>
</dbReference>
<keyword evidence="4" id="KW-0460">Magnesium</keyword>
<comment type="caution">
    <text evidence="6">The sequence shown here is derived from an EMBL/GenBank/DDBJ whole genome shotgun (WGS) entry which is preliminary data.</text>
</comment>
<dbReference type="Pfam" id="PF03328">
    <property type="entry name" value="HpcH_HpaI"/>
    <property type="match status" value="1"/>
</dbReference>
<dbReference type="RefSeq" id="WP_320499693.1">
    <property type="nucleotide sequence ID" value="NZ_JAXCLX010000001.1"/>
</dbReference>
<dbReference type="PANTHER" id="PTHR32308:SF10">
    <property type="entry name" value="CITRATE LYASE SUBUNIT BETA"/>
    <property type="match status" value="1"/>
</dbReference>
<evidence type="ECO:0000256" key="1">
    <source>
        <dbReference type="ARBA" id="ARBA00001946"/>
    </source>
</evidence>
<dbReference type="EMBL" id="JAXCLX010000001">
    <property type="protein sequence ID" value="MDY0871278.1"/>
    <property type="molecule type" value="Genomic_DNA"/>
</dbReference>
<evidence type="ECO:0000256" key="2">
    <source>
        <dbReference type="ARBA" id="ARBA00005568"/>
    </source>
</evidence>
<name>A0ABU5DX45_9PROT</name>
<dbReference type="SUPFAM" id="SSF51621">
    <property type="entry name" value="Phosphoenolpyruvate/pyruvate domain"/>
    <property type="match status" value="1"/>
</dbReference>
<sequence length="305" mass="31660">MSNLEAASLMTIRPRRSVLYLPASNARALEKARTLPVDALILDLEDAVAPEAKEMARDQLAAALQEGGFGKREVVVRVNALETPWGADDVAAVAKLGADAILFPKINTAEDVLKAVAALDAAGAPADLPIWIMAETPRCIMGMDAIAGASPRLTCLVAGTSDLSRDLRARPAPGRIGVISALSIIVIAARAHGLDALDGVHLDMNDDAGYLAACEQGRDLGFDGKTLIHPKQIPGANAAFAPSVAEIEQGKAIVAAWAEARAAGKGICVLNGKLIEKLHVEDAERLLALHAAILERGEGSASAAA</sequence>
<dbReference type="Gene3D" id="3.20.20.60">
    <property type="entry name" value="Phosphoenolpyruvate-binding domains"/>
    <property type="match status" value="1"/>
</dbReference>
<accession>A0ABU5DX45</accession>
<gene>
    <name evidence="6" type="ORF">SMD31_05075</name>
</gene>
<feature type="domain" description="HpcH/HpaI aldolase/citrate lyase" evidence="5">
    <location>
        <begin position="16"/>
        <end position="230"/>
    </location>
</feature>
<evidence type="ECO:0000256" key="3">
    <source>
        <dbReference type="ARBA" id="ARBA00022723"/>
    </source>
</evidence>
<comment type="cofactor">
    <cofactor evidence="1">
        <name>Mg(2+)</name>
        <dbReference type="ChEBI" id="CHEBI:18420"/>
    </cofactor>
</comment>
<dbReference type="PIRSF" id="PIRSF015582">
    <property type="entry name" value="Cit_lyase_B"/>
    <property type="match status" value="1"/>
</dbReference>
<dbReference type="GO" id="GO:0016829">
    <property type="term" value="F:lyase activity"/>
    <property type="evidence" value="ECO:0007669"/>
    <property type="project" value="UniProtKB-KW"/>
</dbReference>
<evidence type="ECO:0000313" key="6">
    <source>
        <dbReference type="EMBL" id="MDY0871278.1"/>
    </source>
</evidence>
<evidence type="ECO:0000313" key="7">
    <source>
        <dbReference type="Proteomes" id="UP001271769"/>
    </source>
</evidence>
<keyword evidence="7" id="KW-1185">Reference proteome</keyword>
<protein>
    <submittedName>
        <fullName evidence="6">CoA ester lyase</fullName>
    </submittedName>
</protein>
<comment type="similarity">
    <text evidence="2">Belongs to the HpcH/HpaI aldolase family.</text>
</comment>
<dbReference type="InterPro" id="IPR005000">
    <property type="entry name" value="Aldolase/citrate-lyase_domain"/>
</dbReference>
<dbReference type="InterPro" id="IPR015813">
    <property type="entry name" value="Pyrv/PenolPyrv_kinase-like_dom"/>
</dbReference>
<dbReference type="PANTHER" id="PTHR32308">
    <property type="entry name" value="LYASE BETA SUBUNIT, PUTATIVE (AFU_ORTHOLOGUE AFUA_4G13030)-RELATED"/>
    <property type="match status" value="1"/>
</dbReference>
<dbReference type="Proteomes" id="UP001271769">
    <property type="component" value="Unassembled WGS sequence"/>
</dbReference>
<evidence type="ECO:0000259" key="5">
    <source>
        <dbReference type="Pfam" id="PF03328"/>
    </source>
</evidence>
<dbReference type="InterPro" id="IPR040442">
    <property type="entry name" value="Pyrv_kinase-like_dom_sf"/>
</dbReference>
<keyword evidence="6" id="KW-0456">Lyase</keyword>
<proteinExistence type="inferred from homology"/>
<keyword evidence="3" id="KW-0479">Metal-binding</keyword>
<organism evidence="6 7">
    <name type="scientific">Dongia rigui</name>
    <dbReference type="NCBI Taxonomy" id="940149"/>
    <lineage>
        <taxon>Bacteria</taxon>
        <taxon>Pseudomonadati</taxon>
        <taxon>Pseudomonadota</taxon>
        <taxon>Alphaproteobacteria</taxon>
        <taxon>Rhodospirillales</taxon>
        <taxon>Dongiaceae</taxon>
        <taxon>Dongia</taxon>
    </lineage>
</organism>
<evidence type="ECO:0000256" key="4">
    <source>
        <dbReference type="ARBA" id="ARBA00022842"/>
    </source>
</evidence>